<dbReference type="Proteomes" id="UP000297295">
    <property type="component" value="Unassembled WGS sequence"/>
</dbReference>
<reference evidence="1 2" key="1">
    <citation type="submission" date="2017-11" db="EMBL/GenBank/DDBJ databases">
        <title>Isolation and Characterization of Methanogenic Archaea from Saline Meromictic Lake at Siberia.</title>
        <authorList>
            <person name="Shen Y."/>
            <person name="Huang H.-H."/>
            <person name="Lai M.-C."/>
            <person name="Chen S.-C."/>
        </authorList>
    </citation>
    <scope>NUCLEOTIDE SEQUENCE [LARGE SCALE GENOMIC DNA]</scope>
    <source>
        <strain evidence="1 2">SY-01</strain>
    </source>
</reference>
<name>A0A4E0PTK7_9EURY</name>
<proteinExistence type="predicted"/>
<dbReference type="EMBL" id="PGGK01000011">
    <property type="protein sequence ID" value="TGC08130.1"/>
    <property type="molecule type" value="Genomic_DNA"/>
</dbReference>
<accession>A0A4E0PTK7</accession>
<organism evidence="1 2">
    <name type="scientific">Methanolobus halotolerans</name>
    <dbReference type="NCBI Taxonomy" id="2052935"/>
    <lineage>
        <taxon>Archaea</taxon>
        <taxon>Methanobacteriati</taxon>
        <taxon>Methanobacteriota</taxon>
        <taxon>Stenosarchaea group</taxon>
        <taxon>Methanomicrobia</taxon>
        <taxon>Methanosarcinales</taxon>
        <taxon>Methanosarcinaceae</taxon>
        <taxon>Methanolobus</taxon>
    </lineage>
</organism>
<dbReference type="AlphaFoldDB" id="A0A4E0PTK7"/>
<comment type="caution">
    <text evidence="1">The sequence shown here is derived from an EMBL/GenBank/DDBJ whole genome shotgun (WGS) entry which is preliminary data.</text>
</comment>
<protein>
    <submittedName>
        <fullName evidence="1">Uncharacterized protein</fullName>
    </submittedName>
</protein>
<gene>
    <name evidence="1" type="ORF">CUN85_09920</name>
</gene>
<keyword evidence="2" id="KW-1185">Reference proteome</keyword>
<dbReference type="RefSeq" id="WP_135390158.1">
    <property type="nucleotide sequence ID" value="NZ_PGGK01000011.1"/>
</dbReference>
<sequence>MGIMYSWATPDHLLNQMSMNQVMLYYEKGIKAIELQARIFWGVLGEALSGQEKVSETDNGDKPDLDRFYELYGNRIKRR</sequence>
<evidence type="ECO:0000313" key="2">
    <source>
        <dbReference type="Proteomes" id="UP000297295"/>
    </source>
</evidence>
<dbReference type="OrthoDB" id="122676at2157"/>
<evidence type="ECO:0000313" key="1">
    <source>
        <dbReference type="EMBL" id="TGC08130.1"/>
    </source>
</evidence>